<dbReference type="InterPro" id="IPR036929">
    <property type="entry name" value="DsbDN_sf"/>
</dbReference>
<feature type="signal peptide" evidence="1">
    <location>
        <begin position="1"/>
        <end position="22"/>
    </location>
</feature>
<comment type="caution">
    <text evidence="3">The sequence shown here is derived from an EMBL/GenBank/DDBJ whole genome shotgun (WGS) entry which is preliminary data.</text>
</comment>
<dbReference type="InterPro" id="IPR028250">
    <property type="entry name" value="DsbDN"/>
</dbReference>
<feature type="chain" id="PRO_5045810645" evidence="1">
    <location>
        <begin position="23"/>
        <end position="166"/>
    </location>
</feature>
<feature type="domain" description="Thiol:disulfide interchange protein DsbD N-terminal" evidence="2">
    <location>
        <begin position="48"/>
        <end position="156"/>
    </location>
</feature>
<accession>A0ABW1EID0</accession>
<keyword evidence="4" id="KW-1185">Reference proteome</keyword>
<reference evidence="4" key="1">
    <citation type="journal article" date="2019" name="Int. J. Syst. Evol. Microbiol.">
        <title>The Global Catalogue of Microorganisms (GCM) 10K type strain sequencing project: providing services to taxonomists for standard genome sequencing and annotation.</title>
        <authorList>
            <consortium name="The Broad Institute Genomics Platform"/>
            <consortium name="The Broad Institute Genome Sequencing Center for Infectious Disease"/>
            <person name="Wu L."/>
            <person name="Ma J."/>
        </authorList>
    </citation>
    <scope>NUCLEOTIDE SEQUENCE [LARGE SCALE GENOMIC DNA]</scope>
    <source>
        <strain evidence="4">JCM 4087</strain>
    </source>
</reference>
<dbReference type="Gene3D" id="2.60.40.1250">
    <property type="entry name" value="Thiol:disulfide interchange protein DsbD, N-terminal domain"/>
    <property type="match status" value="1"/>
</dbReference>
<proteinExistence type="predicted"/>
<sequence length="166" mass="17885">MMILRSSALMLSVALAGLVATAQSPFDNLPKQSKAPQSVSYLFPEQITIPAGKPATVDLHFKVAAGLHVNSHTPAEEALIPTTLKFPEDSAVKLAKADYPHGEPFTYPNDPGQKLSVYTGEFTIHTEIVAPKGDHLLQASLRYQACSNELCLPPRTIPIAIDIIAK</sequence>
<evidence type="ECO:0000313" key="3">
    <source>
        <dbReference type="EMBL" id="MFC5863745.1"/>
    </source>
</evidence>
<keyword evidence="1" id="KW-0732">Signal</keyword>
<name>A0ABW1EID0_9BACT</name>
<dbReference type="RefSeq" id="WP_263342491.1">
    <property type="nucleotide sequence ID" value="NZ_JAGSYH010000012.1"/>
</dbReference>
<organism evidence="3 4">
    <name type="scientific">Acidicapsa dinghuensis</name>
    <dbReference type="NCBI Taxonomy" id="2218256"/>
    <lineage>
        <taxon>Bacteria</taxon>
        <taxon>Pseudomonadati</taxon>
        <taxon>Acidobacteriota</taxon>
        <taxon>Terriglobia</taxon>
        <taxon>Terriglobales</taxon>
        <taxon>Acidobacteriaceae</taxon>
        <taxon>Acidicapsa</taxon>
    </lineage>
</organism>
<evidence type="ECO:0000259" key="2">
    <source>
        <dbReference type="Pfam" id="PF11412"/>
    </source>
</evidence>
<gene>
    <name evidence="3" type="ORF">ACFPT7_15665</name>
</gene>
<evidence type="ECO:0000313" key="4">
    <source>
        <dbReference type="Proteomes" id="UP001596091"/>
    </source>
</evidence>
<protein>
    <submittedName>
        <fullName evidence="3">Protein-disulfide reductase DsbD N-terminal domain-containing protein</fullName>
    </submittedName>
</protein>
<dbReference type="Pfam" id="PF11412">
    <property type="entry name" value="DsbD_N"/>
    <property type="match status" value="1"/>
</dbReference>
<evidence type="ECO:0000256" key="1">
    <source>
        <dbReference type="SAM" id="SignalP"/>
    </source>
</evidence>
<dbReference type="Proteomes" id="UP001596091">
    <property type="component" value="Unassembled WGS sequence"/>
</dbReference>
<dbReference type="EMBL" id="JBHSPH010000006">
    <property type="protein sequence ID" value="MFC5863745.1"/>
    <property type="molecule type" value="Genomic_DNA"/>
</dbReference>